<feature type="domain" description="Enoyl reductase (ER)" evidence="4">
    <location>
        <begin position="14"/>
        <end position="347"/>
    </location>
</feature>
<dbReference type="SUPFAM" id="SSF51735">
    <property type="entry name" value="NAD(P)-binding Rossmann-fold domains"/>
    <property type="match status" value="1"/>
</dbReference>
<dbReference type="InterPro" id="IPR036291">
    <property type="entry name" value="NAD(P)-bd_dom_sf"/>
</dbReference>
<evidence type="ECO:0000256" key="2">
    <source>
        <dbReference type="ARBA" id="ARBA00022677"/>
    </source>
</evidence>
<dbReference type="PANTHER" id="PTHR11695:SF294">
    <property type="entry name" value="RETICULON-4-INTERACTING PROTEIN 1, MITOCHONDRIAL"/>
    <property type="match status" value="1"/>
</dbReference>
<dbReference type="Gene3D" id="3.90.180.10">
    <property type="entry name" value="Medium-chain alcohol dehydrogenases, catalytic domain"/>
    <property type="match status" value="1"/>
</dbReference>
<dbReference type="GO" id="GO:0016491">
    <property type="term" value="F:oxidoreductase activity"/>
    <property type="evidence" value="ECO:0007669"/>
    <property type="project" value="InterPro"/>
</dbReference>
<evidence type="ECO:0000256" key="1">
    <source>
        <dbReference type="ARBA" id="ARBA00004502"/>
    </source>
</evidence>
<dbReference type="Proteomes" id="UP000398389">
    <property type="component" value="Unassembled WGS sequence"/>
</dbReference>
<gene>
    <name evidence="5" type="ORF">SAPINGB_P000460</name>
</gene>
<comment type="similarity">
    <text evidence="3">Belongs to the YIM1 family.</text>
</comment>
<dbReference type="InterPro" id="IPR020843">
    <property type="entry name" value="ER"/>
</dbReference>
<dbReference type="InterPro" id="IPR013154">
    <property type="entry name" value="ADH-like_N"/>
</dbReference>
<evidence type="ECO:0000259" key="4">
    <source>
        <dbReference type="SMART" id="SM00829"/>
    </source>
</evidence>
<dbReference type="GO" id="GO:0005811">
    <property type="term" value="C:lipid droplet"/>
    <property type="evidence" value="ECO:0007669"/>
    <property type="project" value="UniProtKB-SubCell"/>
</dbReference>
<keyword evidence="2" id="KW-0551">Lipid droplet</keyword>
<dbReference type="EMBL" id="CABVLU010000001">
    <property type="protein sequence ID" value="VVT44570.1"/>
    <property type="molecule type" value="Genomic_DNA"/>
</dbReference>
<reference evidence="5 6" key="1">
    <citation type="submission" date="2019-09" db="EMBL/GenBank/DDBJ databases">
        <authorList>
            <person name="Brejova B."/>
        </authorList>
    </citation>
    <scope>NUCLEOTIDE SEQUENCE [LARGE SCALE GENOMIC DNA]</scope>
</reference>
<keyword evidence="6" id="KW-1185">Reference proteome</keyword>
<name>A0A5E8B1A5_9ASCO</name>
<dbReference type="SUPFAM" id="SSF50129">
    <property type="entry name" value="GroES-like"/>
    <property type="match status" value="1"/>
</dbReference>
<dbReference type="OrthoDB" id="3509362at2759"/>
<evidence type="ECO:0000313" key="5">
    <source>
        <dbReference type="EMBL" id="VVT44570.1"/>
    </source>
</evidence>
<dbReference type="InterPro" id="IPR011032">
    <property type="entry name" value="GroES-like_sf"/>
</dbReference>
<sequence length="355" mass="39050">MSTTLQSKEVVYTSGIDSLKVIDSKVTLPLAPTQIAIKIHYVGINPVDYKLMGFAAFKLWQSLKGVGQEISGEIIHIGERVSKFKPGDRVCVLLSNPFQGGLKTYLVTTTADRILKIPDEMPYDQAASFMMSFGTAFKSLSFVDWAKLKDTPSSLLILGGSTNTGVFATQLAKKYFDIKTVAATCSAKSIPRVTSFGVNYTLDYTSKTPIAEQAAELVQNELAGVKFDMIFDCIGGTELFASISSILKPANTGAYYVTVVGDDPHFGLNWGVVTMISKYLFAKPLWGFNYKLYVLEGSEGFLDAAKKKILVPGSEYKIPIDTVYPWTEYKEALSKLMTHQAKGKIVLKVIEEEEE</sequence>
<organism evidence="5 6">
    <name type="scientific">Magnusiomyces paraingens</name>
    <dbReference type="NCBI Taxonomy" id="2606893"/>
    <lineage>
        <taxon>Eukaryota</taxon>
        <taxon>Fungi</taxon>
        <taxon>Dikarya</taxon>
        <taxon>Ascomycota</taxon>
        <taxon>Saccharomycotina</taxon>
        <taxon>Dipodascomycetes</taxon>
        <taxon>Dipodascales</taxon>
        <taxon>Dipodascaceae</taxon>
        <taxon>Magnusiomyces</taxon>
    </lineage>
</organism>
<dbReference type="InterPro" id="IPR050700">
    <property type="entry name" value="YIM1/Zinc_Alcohol_DH_Fams"/>
</dbReference>
<proteinExistence type="inferred from homology"/>
<dbReference type="RefSeq" id="XP_031851075.1">
    <property type="nucleotide sequence ID" value="XM_031995184.1"/>
</dbReference>
<evidence type="ECO:0000313" key="6">
    <source>
        <dbReference type="Proteomes" id="UP000398389"/>
    </source>
</evidence>
<protein>
    <recommendedName>
        <fullName evidence="4">Enoyl reductase (ER) domain-containing protein</fullName>
    </recommendedName>
</protein>
<accession>A0A5E8B1A5</accession>
<dbReference type="SMART" id="SM00829">
    <property type="entry name" value="PKS_ER"/>
    <property type="match status" value="1"/>
</dbReference>
<evidence type="ECO:0000256" key="3">
    <source>
        <dbReference type="ARBA" id="ARBA00038249"/>
    </source>
</evidence>
<dbReference type="PANTHER" id="PTHR11695">
    <property type="entry name" value="ALCOHOL DEHYDROGENASE RELATED"/>
    <property type="match status" value="1"/>
</dbReference>
<dbReference type="Pfam" id="PF08240">
    <property type="entry name" value="ADH_N"/>
    <property type="match status" value="1"/>
</dbReference>
<dbReference type="Pfam" id="PF13602">
    <property type="entry name" value="ADH_zinc_N_2"/>
    <property type="match status" value="1"/>
</dbReference>
<dbReference type="AlphaFoldDB" id="A0A5E8B1A5"/>
<comment type="subcellular location">
    <subcellularLocation>
        <location evidence="1">Lipid droplet</location>
    </subcellularLocation>
</comment>
<dbReference type="GeneID" id="43579284"/>
<dbReference type="Gene3D" id="3.40.50.720">
    <property type="entry name" value="NAD(P)-binding Rossmann-like Domain"/>
    <property type="match status" value="1"/>
</dbReference>